<feature type="compositionally biased region" description="Pro residues" evidence="1">
    <location>
        <begin position="1"/>
        <end position="20"/>
    </location>
</feature>
<accession>A0A1V4K2M7</accession>
<proteinExistence type="predicted"/>
<keyword evidence="3" id="KW-1185">Reference proteome</keyword>
<feature type="compositionally biased region" description="Low complexity" evidence="1">
    <location>
        <begin position="32"/>
        <end position="45"/>
    </location>
</feature>
<comment type="caution">
    <text evidence="2">The sequence shown here is derived from an EMBL/GenBank/DDBJ whole genome shotgun (WGS) entry which is preliminary data.</text>
</comment>
<dbReference type="Proteomes" id="UP000190648">
    <property type="component" value="Unassembled WGS sequence"/>
</dbReference>
<dbReference type="AlphaFoldDB" id="A0A1V4K2M7"/>
<dbReference type="EMBL" id="LSYS01005191">
    <property type="protein sequence ID" value="OPJ78147.1"/>
    <property type="molecule type" value="Genomic_DNA"/>
</dbReference>
<feature type="region of interest" description="Disordered" evidence="1">
    <location>
        <begin position="1"/>
        <end position="53"/>
    </location>
</feature>
<evidence type="ECO:0000313" key="3">
    <source>
        <dbReference type="Proteomes" id="UP000190648"/>
    </source>
</evidence>
<evidence type="ECO:0000256" key="1">
    <source>
        <dbReference type="SAM" id="MobiDB-lite"/>
    </source>
</evidence>
<evidence type="ECO:0000313" key="2">
    <source>
        <dbReference type="EMBL" id="OPJ78147.1"/>
    </source>
</evidence>
<organism evidence="2 3">
    <name type="scientific">Patagioenas fasciata monilis</name>
    <dbReference type="NCBI Taxonomy" id="372326"/>
    <lineage>
        <taxon>Eukaryota</taxon>
        <taxon>Metazoa</taxon>
        <taxon>Chordata</taxon>
        <taxon>Craniata</taxon>
        <taxon>Vertebrata</taxon>
        <taxon>Euteleostomi</taxon>
        <taxon>Archelosauria</taxon>
        <taxon>Archosauria</taxon>
        <taxon>Dinosauria</taxon>
        <taxon>Saurischia</taxon>
        <taxon>Theropoda</taxon>
        <taxon>Coelurosauria</taxon>
        <taxon>Aves</taxon>
        <taxon>Neognathae</taxon>
        <taxon>Neoaves</taxon>
        <taxon>Columbimorphae</taxon>
        <taxon>Columbiformes</taxon>
        <taxon>Columbidae</taxon>
        <taxon>Patagioenas</taxon>
    </lineage>
</organism>
<protein>
    <submittedName>
        <fullName evidence="2">Uncharacterized protein</fullName>
    </submittedName>
</protein>
<name>A0A1V4K2M7_PATFA</name>
<reference evidence="2 3" key="1">
    <citation type="submission" date="2016-02" db="EMBL/GenBank/DDBJ databases">
        <title>Band-tailed pigeon sequencing and assembly.</title>
        <authorList>
            <person name="Soares A.E."/>
            <person name="Novak B.J."/>
            <person name="Rice E.S."/>
            <person name="O'Connell B."/>
            <person name="Chang D."/>
            <person name="Weber S."/>
            <person name="Shapiro B."/>
        </authorList>
    </citation>
    <scope>NUCLEOTIDE SEQUENCE [LARGE SCALE GENOMIC DNA]</scope>
    <source>
        <strain evidence="2">BTP2013</strain>
        <tissue evidence="2">Blood</tissue>
    </source>
</reference>
<gene>
    <name evidence="2" type="ORF">AV530_015123</name>
</gene>
<sequence length="79" mass="7891">MAAAPPRPTAPGPAPSPPLPLTGNRSPRLPEGDAAGPGLPRGPAGFTSALGAQDGEEALSLTAQWRSRGPAACPRGCRR</sequence>